<feature type="chain" id="PRO_5021507788" description="Ripening-related protein 1" evidence="5">
    <location>
        <begin position="38"/>
        <end position="201"/>
    </location>
</feature>
<dbReference type="AlphaFoldDB" id="A0A4Y7I6V5"/>
<evidence type="ECO:0000313" key="6">
    <source>
        <dbReference type="EMBL" id="RZC43560.1"/>
    </source>
</evidence>
<name>A0A4Y7I6V5_PAPSO</name>
<dbReference type="SUPFAM" id="SSF50685">
    <property type="entry name" value="Barwin-like endoglucanases"/>
    <property type="match status" value="1"/>
</dbReference>
<evidence type="ECO:0000256" key="2">
    <source>
        <dbReference type="ARBA" id="ARBA00005592"/>
    </source>
</evidence>
<dbReference type="InterPro" id="IPR039271">
    <property type="entry name" value="Kiwellin-like"/>
</dbReference>
<dbReference type="EMBL" id="CM010715">
    <property type="protein sequence ID" value="RZC43560.1"/>
    <property type="molecule type" value="Genomic_DNA"/>
</dbReference>
<protein>
    <recommendedName>
        <fullName evidence="8">Ripening-related protein 1</fullName>
    </recommendedName>
</protein>
<keyword evidence="4 5" id="KW-0732">Signal</keyword>
<dbReference type="GO" id="GO:0005576">
    <property type="term" value="C:extracellular region"/>
    <property type="evidence" value="ECO:0007669"/>
    <property type="project" value="UniProtKB-SubCell"/>
</dbReference>
<evidence type="ECO:0000256" key="1">
    <source>
        <dbReference type="ARBA" id="ARBA00004613"/>
    </source>
</evidence>
<keyword evidence="3" id="KW-0964">Secreted</keyword>
<accession>A0A4Y7I6V5</accession>
<evidence type="ECO:0000256" key="5">
    <source>
        <dbReference type="SAM" id="SignalP"/>
    </source>
</evidence>
<evidence type="ECO:0008006" key="8">
    <source>
        <dbReference type="Google" id="ProtNLM"/>
    </source>
</evidence>
<dbReference type="Gramene" id="RZC43560">
    <property type="protein sequence ID" value="RZC43560"/>
    <property type="gene ID" value="C5167_036507"/>
</dbReference>
<evidence type="ECO:0000256" key="4">
    <source>
        <dbReference type="ARBA" id="ARBA00022729"/>
    </source>
</evidence>
<sequence length="201" mass="21859">MKMMKGVSLNTYLSNYSLVVLLNLLFAVLTCLEITGAQNCGPSGNVTGTQPPPGKCNRENNSQCCKPGHRYSTFTCSPHPNHQAILTLNGFGPREDGGSESKCDNRFHNNNTPIVALSTGWFGYRNQKRCMHNIAITGNGKTVTAMVVDECDSTRGCDKEHAYQPPCHNNIVDASKAVWTALGVPEGSAKYGHMHVTWVDA</sequence>
<organism evidence="6 7">
    <name type="scientific">Papaver somniferum</name>
    <name type="common">Opium poppy</name>
    <dbReference type="NCBI Taxonomy" id="3469"/>
    <lineage>
        <taxon>Eukaryota</taxon>
        <taxon>Viridiplantae</taxon>
        <taxon>Streptophyta</taxon>
        <taxon>Embryophyta</taxon>
        <taxon>Tracheophyta</taxon>
        <taxon>Spermatophyta</taxon>
        <taxon>Magnoliopsida</taxon>
        <taxon>Ranunculales</taxon>
        <taxon>Papaveraceae</taxon>
        <taxon>Papaveroideae</taxon>
        <taxon>Papaver</taxon>
    </lineage>
</organism>
<evidence type="ECO:0000256" key="3">
    <source>
        <dbReference type="ARBA" id="ARBA00022525"/>
    </source>
</evidence>
<dbReference type="Pfam" id="PF24300">
    <property type="entry name" value="KWL1"/>
    <property type="match status" value="1"/>
</dbReference>
<evidence type="ECO:0000313" key="7">
    <source>
        <dbReference type="Proteomes" id="UP000316621"/>
    </source>
</evidence>
<dbReference type="PANTHER" id="PTHR33191">
    <property type="entry name" value="RIPENING-RELATED PROTEIN 2-RELATED"/>
    <property type="match status" value="1"/>
</dbReference>
<dbReference type="OrthoDB" id="406505at2759"/>
<dbReference type="OMA" id="CNRENNS"/>
<dbReference type="Gene3D" id="2.40.40.10">
    <property type="entry name" value="RlpA-like domain"/>
    <property type="match status" value="1"/>
</dbReference>
<feature type="signal peptide" evidence="5">
    <location>
        <begin position="1"/>
        <end position="37"/>
    </location>
</feature>
<dbReference type="CDD" id="cd22270">
    <property type="entry name" value="DPBB_kiwellin-like"/>
    <property type="match status" value="1"/>
</dbReference>
<comment type="subcellular location">
    <subcellularLocation>
        <location evidence="1">Secreted</location>
    </subcellularLocation>
</comment>
<comment type="similarity">
    <text evidence="2">Belongs to the kiwellin family.</text>
</comment>
<dbReference type="Proteomes" id="UP000316621">
    <property type="component" value="Chromosome 1"/>
</dbReference>
<proteinExistence type="inferred from homology"/>
<reference evidence="6 7" key="1">
    <citation type="journal article" date="2018" name="Science">
        <title>The opium poppy genome and morphinan production.</title>
        <authorList>
            <person name="Guo L."/>
            <person name="Winzer T."/>
            <person name="Yang X."/>
            <person name="Li Y."/>
            <person name="Ning Z."/>
            <person name="He Z."/>
            <person name="Teodor R."/>
            <person name="Lu Y."/>
            <person name="Bowser T.A."/>
            <person name="Graham I.A."/>
            <person name="Ye K."/>
        </authorList>
    </citation>
    <scope>NUCLEOTIDE SEQUENCE [LARGE SCALE GENOMIC DNA]</scope>
    <source>
        <strain evidence="7">cv. HN1</strain>
        <tissue evidence="6">Leaves</tissue>
    </source>
</reference>
<keyword evidence="7" id="KW-1185">Reference proteome</keyword>
<gene>
    <name evidence="6" type="ORF">C5167_036507</name>
</gene>
<dbReference type="PANTHER" id="PTHR33191:SF58">
    <property type="entry name" value="RIPENING-RELATED PROTEIN 1"/>
    <property type="match status" value="1"/>
</dbReference>
<dbReference type="InterPro" id="IPR036908">
    <property type="entry name" value="RlpA-like_sf"/>
</dbReference>